<organism evidence="1">
    <name type="scientific">viral metagenome</name>
    <dbReference type="NCBI Taxonomy" id="1070528"/>
    <lineage>
        <taxon>unclassified sequences</taxon>
        <taxon>metagenomes</taxon>
        <taxon>organismal metagenomes</taxon>
    </lineage>
</organism>
<sequence length="117" mass="12643">MEATERNSTWLVFLALGALLLLALLAMPLELPPLGQVKPRAHAVERHGEDAVAARAALANCKNGLKIKVCPPATRYGLSVYMWCESGAYLCPGCVTTIGGLEKTAFIRPCEDWATCR</sequence>
<proteinExistence type="predicted"/>
<dbReference type="AlphaFoldDB" id="A0A6M3M6E8"/>
<reference evidence="1" key="1">
    <citation type="submission" date="2020-03" db="EMBL/GenBank/DDBJ databases">
        <title>The deep terrestrial virosphere.</title>
        <authorList>
            <person name="Holmfeldt K."/>
            <person name="Nilsson E."/>
            <person name="Simone D."/>
            <person name="Lopez-Fernandez M."/>
            <person name="Wu X."/>
            <person name="de Brujin I."/>
            <person name="Lundin D."/>
            <person name="Andersson A."/>
            <person name="Bertilsson S."/>
            <person name="Dopson M."/>
        </authorList>
    </citation>
    <scope>NUCLEOTIDE SEQUENCE</scope>
    <source>
        <strain evidence="1">MM171B02166</strain>
    </source>
</reference>
<protein>
    <submittedName>
        <fullName evidence="1">Uncharacterized protein</fullName>
    </submittedName>
</protein>
<dbReference type="EMBL" id="MT143724">
    <property type="protein sequence ID" value="QJB01680.1"/>
    <property type="molecule type" value="Genomic_DNA"/>
</dbReference>
<evidence type="ECO:0000313" key="1">
    <source>
        <dbReference type="EMBL" id="QJB01680.1"/>
    </source>
</evidence>
<accession>A0A6M3M6E8</accession>
<gene>
    <name evidence="1" type="ORF">MM171B02166_0003</name>
</gene>
<name>A0A6M3M6E8_9ZZZZ</name>